<evidence type="ECO:0000256" key="3">
    <source>
        <dbReference type="ARBA" id="ARBA00010617"/>
    </source>
</evidence>
<proteinExistence type="inferred from homology"/>
<keyword evidence="13" id="KW-1185">Reference proteome</keyword>
<dbReference type="PANTHER" id="PTHR46300">
    <property type="entry name" value="P450, PUTATIVE (EUROFUNG)-RELATED-RELATED"/>
    <property type="match status" value="1"/>
</dbReference>
<dbReference type="GO" id="GO:0004497">
    <property type="term" value="F:monooxygenase activity"/>
    <property type="evidence" value="ECO:0007669"/>
    <property type="project" value="UniProtKB-KW"/>
</dbReference>
<comment type="similarity">
    <text evidence="3 10">Belongs to the cytochrome P450 family.</text>
</comment>
<keyword evidence="11" id="KW-0472">Membrane</keyword>
<evidence type="ECO:0000313" key="13">
    <source>
        <dbReference type="Proteomes" id="UP000297245"/>
    </source>
</evidence>
<dbReference type="PANTHER" id="PTHR46300:SF7">
    <property type="entry name" value="P450, PUTATIVE (EUROFUNG)-RELATED"/>
    <property type="match status" value="1"/>
</dbReference>
<evidence type="ECO:0000256" key="8">
    <source>
        <dbReference type="ARBA" id="ARBA00023033"/>
    </source>
</evidence>
<dbReference type="Pfam" id="PF00067">
    <property type="entry name" value="p450"/>
    <property type="match status" value="1"/>
</dbReference>
<dbReference type="InterPro" id="IPR017972">
    <property type="entry name" value="Cyt_P450_CS"/>
</dbReference>
<dbReference type="OrthoDB" id="2789670at2759"/>
<comment type="cofactor">
    <cofactor evidence="1 9">
        <name>heme</name>
        <dbReference type="ChEBI" id="CHEBI:30413"/>
    </cofactor>
</comment>
<evidence type="ECO:0000256" key="9">
    <source>
        <dbReference type="PIRSR" id="PIRSR602401-1"/>
    </source>
</evidence>
<dbReference type="SUPFAM" id="SSF48264">
    <property type="entry name" value="Cytochrome P450"/>
    <property type="match status" value="1"/>
</dbReference>
<keyword evidence="6 10" id="KW-0560">Oxidoreductase</keyword>
<dbReference type="GO" id="GO:0016705">
    <property type="term" value="F:oxidoreductase activity, acting on paired donors, with incorporation or reduction of molecular oxygen"/>
    <property type="evidence" value="ECO:0007669"/>
    <property type="project" value="InterPro"/>
</dbReference>
<name>A0A4S8M1F8_DENBC</name>
<dbReference type="AlphaFoldDB" id="A0A4S8M1F8"/>
<accession>A0A4S8M1F8</accession>
<organism evidence="12 13">
    <name type="scientific">Dendrothele bispora (strain CBS 962.96)</name>
    <dbReference type="NCBI Taxonomy" id="1314807"/>
    <lineage>
        <taxon>Eukaryota</taxon>
        <taxon>Fungi</taxon>
        <taxon>Dikarya</taxon>
        <taxon>Basidiomycota</taxon>
        <taxon>Agaricomycotina</taxon>
        <taxon>Agaricomycetes</taxon>
        <taxon>Agaricomycetidae</taxon>
        <taxon>Agaricales</taxon>
        <taxon>Agaricales incertae sedis</taxon>
        <taxon>Dendrothele</taxon>
    </lineage>
</organism>
<gene>
    <name evidence="12" type="ORF">K435DRAFT_665436</name>
</gene>
<dbReference type="GO" id="GO:0005506">
    <property type="term" value="F:iron ion binding"/>
    <property type="evidence" value="ECO:0007669"/>
    <property type="project" value="InterPro"/>
</dbReference>
<evidence type="ECO:0000313" key="12">
    <source>
        <dbReference type="EMBL" id="THU95902.1"/>
    </source>
</evidence>
<evidence type="ECO:0000256" key="4">
    <source>
        <dbReference type="ARBA" id="ARBA00022617"/>
    </source>
</evidence>
<keyword evidence="11" id="KW-0812">Transmembrane</keyword>
<dbReference type="PRINTS" id="PR00385">
    <property type="entry name" value="P450"/>
</dbReference>
<dbReference type="CDD" id="cd11065">
    <property type="entry name" value="CYP64-like"/>
    <property type="match status" value="1"/>
</dbReference>
<feature type="binding site" description="axial binding residue" evidence="9">
    <location>
        <position position="438"/>
    </location>
    <ligand>
        <name>heme</name>
        <dbReference type="ChEBI" id="CHEBI:30413"/>
    </ligand>
    <ligandPart>
        <name>Fe</name>
        <dbReference type="ChEBI" id="CHEBI:18248"/>
    </ligandPart>
</feature>
<dbReference type="InterPro" id="IPR002401">
    <property type="entry name" value="Cyt_P450_E_grp-I"/>
</dbReference>
<evidence type="ECO:0000256" key="5">
    <source>
        <dbReference type="ARBA" id="ARBA00022723"/>
    </source>
</evidence>
<dbReference type="InterPro" id="IPR001128">
    <property type="entry name" value="Cyt_P450"/>
</dbReference>
<dbReference type="InterPro" id="IPR050364">
    <property type="entry name" value="Cytochrome_P450_fung"/>
</dbReference>
<dbReference type="PRINTS" id="PR00463">
    <property type="entry name" value="EP450I"/>
</dbReference>
<keyword evidence="4 9" id="KW-0349">Heme</keyword>
<evidence type="ECO:0000256" key="2">
    <source>
        <dbReference type="ARBA" id="ARBA00005179"/>
    </source>
</evidence>
<evidence type="ECO:0000256" key="6">
    <source>
        <dbReference type="ARBA" id="ARBA00023002"/>
    </source>
</evidence>
<evidence type="ECO:0000256" key="11">
    <source>
        <dbReference type="SAM" id="Phobius"/>
    </source>
</evidence>
<comment type="pathway">
    <text evidence="2">Secondary metabolite biosynthesis.</text>
</comment>
<keyword evidence="11" id="KW-1133">Transmembrane helix</keyword>
<dbReference type="GO" id="GO:0020037">
    <property type="term" value="F:heme binding"/>
    <property type="evidence" value="ECO:0007669"/>
    <property type="project" value="InterPro"/>
</dbReference>
<keyword evidence="7 9" id="KW-0408">Iron</keyword>
<dbReference type="InterPro" id="IPR036396">
    <property type="entry name" value="Cyt_P450_sf"/>
</dbReference>
<keyword evidence="8 10" id="KW-0503">Monooxygenase</keyword>
<dbReference type="PROSITE" id="PS00086">
    <property type="entry name" value="CYTOCHROME_P450"/>
    <property type="match status" value="1"/>
</dbReference>
<protein>
    <submittedName>
        <fullName evidence="12">Cytochrome P450</fullName>
    </submittedName>
</protein>
<feature type="transmembrane region" description="Helical" evidence="11">
    <location>
        <begin position="6"/>
        <end position="26"/>
    </location>
</feature>
<keyword evidence="5 9" id="KW-0479">Metal-binding</keyword>
<dbReference type="Proteomes" id="UP000297245">
    <property type="component" value="Unassembled WGS sequence"/>
</dbReference>
<reference evidence="12 13" key="1">
    <citation type="journal article" date="2019" name="Nat. Ecol. Evol.">
        <title>Megaphylogeny resolves global patterns of mushroom evolution.</title>
        <authorList>
            <person name="Varga T."/>
            <person name="Krizsan K."/>
            <person name="Foldi C."/>
            <person name="Dima B."/>
            <person name="Sanchez-Garcia M."/>
            <person name="Sanchez-Ramirez S."/>
            <person name="Szollosi G.J."/>
            <person name="Szarkandi J.G."/>
            <person name="Papp V."/>
            <person name="Albert L."/>
            <person name="Andreopoulos W."/>
            <person name="Angelini C."/>
            <person name="Antonin V."/>
            <person name="Barry K.W."/>
            <person name="Bougher N.L."/>
            <person name="Buchanan P."/>
            <person name="Buyck B."/>
            <person name="Bense V."/>
            <person name="Catcheside P."/>
            <person name="Chovatia M."/>
            <person name="Cooper J."/>
            <person name="Damon W."/>
            <person name="Desjardin D."/>
            <person name="Finy P."/>
            <person name="Geml J."/>
            <person name="Haridas S."/>
            <person name="Hughes K."/>
            <person name="Justo A."/>
            <person name="Karasinski D."/>
            <person name="Kautmanova I."/>
            <person name="Kiss B."/>
            <person name="Kocsube S."/>
            <person name="Kotiranta H."/>
            <person name="LaButti K.M."/>
            <person name="Lechner B.E."/>
            <person name="Liimatainen K."/>
            <person name="Lipzen A."/>
            <person name="Lukacs Z."/>
            <person name="Mihaltcheva S."/>
            <person name="Morgado L.N."/>
            <person name="Niskanen T."/>
            <person name="Noordeloos M.E."/>
            <person name="Ohm R.A."/>
            <person name="Ortiz-Santana B."/>
            <person name="Ovrebo C."/>
            <person name="Racz N."/>
            <person name="Riley R."/>
            <person name="Savchenko A."/>
            <person name="Shiryaev A."/>
            <person name="Soop K."/>
            <person name="Spirin V."/>
            <person name="Szebenyi C."/>
            <person name="Tomsovsky M."/>
            <person name="Tulloss R.E."/>
            <person name="Uehling J."/>
            <person name="Grigoriev I.V."/>
            <person name="Vagvolgyi C."/>
            <person name="Papp T."/>
            <person name="Martin F.M."/>
            <person name="Miettinen O."/>
            <person name="Hibbett D.S."/>
            <person name="Nagy L.G."/>
        </authorList>
    </citation>
    <scope>NUCLEOTIDE SEQUENCE [LARGE SCALE GENOMIC DNA]</scope>
    <source>
        <strain evidence="12 13">CBS 962.96</strain>
    </source>
</reference>
<evidence type="ECO:0000256" key="1">
    <source>
        <dbReference type="ARBA" id="ARBA00001971"/>
    </source>
</evidence>
<sequence length="517" mass="59171">MYPLSSVVAACGLLYVVFLVYHRIIARRPPLPPGPKKLPILGNMLDIPLKYPWKRLHEMSKEYGSDVIHLSAPGLSIVYLDSQKAINDLLDRRSSIYSSRPVMIMMKLMGWTEAFPFMAYSQTWKAQRKIFQREFGKEEARRFEPQEVKAARELLGRCLDAPEDILRHIRHLAGSTILAITYGIEVLPSGDPSIKAAERCLDAITLATMPGMFWVDAFPPLAHLPDWTPGATFKKQAKIWRQDMVAMVDEPFQRVKRQMADGSARSSVTSRYLENIELNEKDPEERAKSEKLIRDLGGSMYTVSSFASFFLHMVRNPHLQRKAQAQLDSVLEKDRLPEFRDQESLPFITAIVKETLRHSPVTPFACPHRSTEDDVYRGWHIPKDSVMLPSVWALTHDPERYPDPFAYNPERFLNPDDTLNPDVPEPRDFTFGFGRRRCPARYMAWSSMWITVASVLSVYDILPVLDENGKEIIPPPKYTNGIVIHPAPFKCRLIPRSKAHEELIRNTASTLEAVQIF</sequence>
<evidence type="ECO:0000256" key="7">
    <source>
        <dbReference type="ARBA" id="ARBA00023004"/>
    </source>
</evidence>
<evidence type="ECO:0000256" key="10">
    <source>
        <dbReference type="RuleBase" id="RU000461"/>
    </source>
</evidence>
<dbReference type="EMBL" id="ML179189">
    <property type="protein sequence ID" value="THU95902.1"/>
    <property type="molecule type" value="Genomic_DNA"/>
</dbReference>
<dbReference type="Gene3D" id="1.10.630.10">
    <property type="entry name" value="Cytochrome P450"/>
    <property type="match status" value="1"/>
</dbReference>